<dbReference type="AlphaFoldDB" id="A0A511QIS3"/>
<accession>A0A511QIS3</accession>
<comment type="caution">
    <text evidence="2">The sequence shown here is derived from an EMBL/GenBank/DDBJ whole genome shotgun (WGS) entry which is preliminary data.</text>
</comment>
<gene>
    <name evidence="2" type="ORF">VSA01S_33150</name>
</gene>
<dbReference type="InterPro" id="IPR003615">
    <property type="entry name" value="HNH_nuc"/>
</dbReference>
<proteinExistence type="predicted"/>
<dbReference type="OrthoDB" id="529575at2"/>
<dbReference type="RefSeq" id="WP_050567274.1">
    <property type="nucleotide sequence ID" value="NZ_BAOJ01000022.1"/>
</dbReference>
<sequence>MYSDFNTVCEYRSQVPGVKGNSVPSNDPSIGHIIQSLENIAKALENSFSKYRGFDFKFVPSKGASVFPFVPYVAILPPNQSVSKGIYVVICFDKYGKGALVGCAESKTNSQGLRTVKRTVKGKTLRIDVNGPKPNTHYNDVFAQPREFHFPLGSDQELLAHIELSLDRSLVELGLLNLDSADISIQEEKKQTDSFDPKNLQDARKKITREIHARQGQAAFREMLLAEYGRCLVSGCKVSHAIEAAHIVPYMGEATNSIENGLLLRADIHTLFDLGLISITPYQRKIVVSKRLSCTDYEQYAGKKMQGLAVSDEALLYHYESTFKG</sequence>
<evidence type="ECO:0000313" key="3">
    <source>
        <dbReference type="Proteomes" id="UP000321922"/>
    </source>
</evidence>
<evidence type="ECO:0000313" key="2">
    <source>
        <dbReference type="EMBL" id="GEM77203.1"/>
    </source>
</evidence>
<feature type="domain" description="HNH nuclease" evidence="1">
    <location>
        <begin position="231"/>
        <end position="279"/>
    </location>
</feature>
<dbReference type="EMBL" id="BJXJ01000043">
    <property type="protein sequence ID" value="GEM77203.1"/>
    <property type="molecule type" value="Genomic_DNA"/>
</dbReference>
<dbReference type="Pfam" id="PF13391">
    <property type="entry name" value="HNH_2"/>
    <property type="match status" value="1"/>
</dbReference>
<organism evidence="2 3">
    <name type="scientific">Vibrio sagamiensis NBRC 104589</name>
    <dbReference type="NCBI Taxonomy" id="1219064"/>
    <lineage>
        <taxon>Bacteria</taxon>
        <taxon>Pseudomonadati</taxon>
        <taxon>Pseudomonadota</taxon>
        <taxon>Gammaproteobacteria</taxon>
        <taxon>Vibrionales</taxon>
        <taxon>Vibrionaceae</taxon>
        <taxon>Vibrio</taxon>
    </lineage>
</organism>
<dbReference type="Proteomes" id="UP000321922">
    <property type="component" value="Unassembled WGS sequence"/>
</dbReference>
<name>A0A511QIS3_9VIBR</name>
<evidence type="ECO:0000259" key="1">
    <source>
        <dbReference type="Pfam" id="PF13391"/>
    </source>
</evidence>
<keyword evidence="3" id="KW-1185">Reference proteome</keyword>
<reference evidence="2 3" key="1">
    <citation type="submission" date="2019-07" db="EMBL/GenBank/DDBJ databases">
        <title>Whole genome shotgun sequence of Vibrio sagamiensis NBRC 104589.</title>
        <authorList>
            <person name="Hosoyama A."/>
            <person name="Uohara A."/>
            <person name="Ohji S."/>
            <person name="Ichikawa N."/>
        </authorList>
    </citation>
    <scope>NUCLEOTIDE SEQUENCE [LARGE SCALE GENOMIC DNA]</scope>
    <source>
        <strain evidence="2 3">NBRC 104589</strain>
    </source>
</reference>
<dbReference type="Gene3D" id="3.30.920.90">
    <property type="match status" value="1"/>
</dbReference>
<protein>
    <recommendedName>
        <fullName evidence="1">HNH nuclease domain-containing protein</fullName>
    </recommendedName>
</protein>